<evidence type="ECO:0000256" key="5">
    <source>
        <dbReference type="ARBA" id="ARBA00023136"/>
    </source>
</evidence>
<dbReference type="VEuPathDB" id="FungiDB:PV10_02492"/>
<sequence>MANPGLTACAVTGAIGATIIAFPALDTLPLLALGGFGAGGVQAGSPAAAVQAGIGNVAAGSWFAIAQSAAMGGSGIAIANAAVEVGAVVVAAGGALGRGVLGSS</sequence>
<dbReference type="InterPro" id="IPR038213">
    <property type="entry name" value="IFI6/IFI27-like_sf"/>
</dbReference>
<dbReference type="AlphaFoldDB" id="A0A0D1WZ31"/>
<evidence type="ECO:0000256" key="4">
    <source>
        <dbReference type="ARBA" id="ARBA00022989"/>
    </source>
</evidence>
<comment type="subcellular location">
    <subcellularLocation>
        <location evidence="1">Membrane</location>
        <topology evidence="1">Multi-pass membrane protein</topology>
    </subcellularLocation>
</comment>
<accession>A0A0D1WZ31</accession>
<dbReference type="GeneID" id="27320337"/>
<evidence type="ECO:0000313" key="7">
    <source>
        <dbReference type="Proteomes" id="UP000054302"/>
    </source>
</evidence>
<evidence type="ECO:0000256" key="1">
    <source>
        <dbReference type="ARBA" id="ARBA00004141"/>
    </source>
</evidence>
<dbReference type="Pfam" id="PF06140">
    <property type="entry name" value="Ifi-6-16"/>
    <property type="match status" value="1"/>
</dbReference>
<keyword evidence="7" id="KW-1185">Reference proteome</keyword>
<dbReference type="OMA" id="TWFMGRN"/>
<comment type="similarity">
    <text evidence="2">Belongs to the IFI6/IFI27 family.</text>
</comment>
<evidence type="ECO:0000256" key="2">
    <source>
        <dbReference type="ARBA" id="ARBA00007262"/>
    </source>
</evidence>
<evidence type="ECO:0000256" key="3">
    <source>
        <dbReference type="ARBA" id="ARBA00022692"/>
    </source>
</evidence>
<keyword evidence="5" id="KW-0472">Membrane</keyword>
<dbReference type="HOGENOM" id="CLU_2250173_0_0_1"/>
<keyword evidence="4" id="KW-1133">Transmembrane helix</keyword>
<protein>
    <submittedName>
        <fullName evidence="6">Uncharacterized protein</fullName>
    </submittedName>
</protein>
<dbReference type="Proteomes" id="UP000054302">
    <property type="component" value="Unassembled WGS sequence"/>
</dbReference>
<dbReference type="Gene3D" id="6.10.110.10">
    <property type="match status" value="1"/>
</dbReference>
<dbReference type="InterPro" id="IPR009311">
    <property type="entry name" value="IFI6/IFI27-like"/>
</dbReference>
<evidence type="ECO:0000313" key="6">
    <source>
        <dbReference type="EMBL" id="KIV94760.1"/>
    </source>
</evidence>
<keyword evidence="3" id="KW-0812">Transmembrane</keyword>
<reference evidence="6 7" key="1">
    <citation type="submission" date="2015-01" db="EMBL/GenBank/DDBJ databases">
        <title>The Genome Sequence of Exophiala mesophila CBS40295.</title>
        <authorList>
            <consortium name="The Broad Institute Genomics Platform"/>
            <person name="Cuomo C."/>
            <person name="de Hoog S."/>
            <person name="Gorbushina A."/>
            <person name="Stielow B."/>
            <person name="Teixiera M."/>
            <person name="Abouelleil A."/>
            <person name="Chapman S.B."/>
            <person name="Priest M."/>
            <person name="Young S.K."/>
            <person name="Wortman J."/>
            <person name="Nusbaum C."/>
            <person name="Birren B."/>
        </authorList>
    </citation>
    <scope>NUCLEOTIDE SEQUENCE [LARGE SCALE GENOMIC DNA]</scope>
    <source>
        <strain evidence="6 7">CBS 40295</strain>
    </source>
</reference>
<proteinExistence type="inferred from homology"/>
<organism evidence="6 7">
    <name type="scientific">Exophiala mesophila</name>
    <name type="common">Black yeast-like fungus</name>
    <dbReference type="NCBI Taxonomy" id="212818"/>
    <lineage>
        <taxon>Eukaryota</taxon>
        <taxon>Fungi</taxon>
        <taxon>Dikarya</taxon>
        <taxon>Ascomycota</taxon>
        <taxon>Pezizomycotina</taxon>
        <taxon>Eurotiomycetes</taxon>
        <taxon>Chaetothyriomycetidae</taxon>
        <taxon>Chaetothyriales</taxon>
        <taxon>Herpotrichiellaceae</taxon>
        <taxon>Exophiala</taxon>
    </lineage>
</organism>
<gene>
    <name evidence="6" type="ORF">PV10_02492</name>
</gene>
<dbReference type="EMBL" id="KN847521">
    <property type="protein sequence ID" value="KIV94760.1"/>
    <property type="molecule type" value="Genomic_DNA"/>
</dbReference>
<dbReference type="RefSeq" id="XP_016226334.1">
    <property type="nucleotide sequence ID" value="XM_016366816.1"/>
</dbReference>
<name>A0A0D1WZ31_EXOME</name>